<feature type="modified residue" description="N6-(pyridoxal phosphate)lysine" evidence="2 3">
    <location>
        <position position="24"/>
    </location>
</feature>
<gene>
    <name evidence="6" type="ORF">TRIP_B330490</name>
</gene>
<comment type="function">
    <text evidence="2">Pyridoxal 5'-phosphate (PLP)-binding protein, which is involved in PLP homeostasis.</text>
</comment>
<dbReference type="Gene3D" id="3.20.20.10">
    <property type="entry name" value="Alanine racemase"/>
    <property type="match status" value="1"/>
</dbReference>
<evidence type="ECO:0000256" key="2">
    <source>
        <dbReference type="HAMAP-Rule" id="MF_02087"/>
    </source>
</evidence>
<name>A0A653A8U1_UNCDX</name>
<comment type="cofactor">
    <cofactor evidence="3">
        <name>pyridoxal 5'-phosphate</name>
        <dbReference type="ChEBI" id="CHEBI:597326"/>
    </cofactor>
</comment>
<dbReference type="InterPro" id="IPR011078">
    <property type="entry name" value="PyrdxlP_homeostasis"/>
</dbReference>
<dbReference type="CDD" id="cd00635">
    <property type="entry name" value="PLPDE_III_YBL036c_like"/>
    <property type="match status" value="1"/>
</dbReference>
<dbReference type="NCBIfam" id="TIGR00044">
    <property type="entry name" value="YggS family pyridoxal phosphate-dependent enzyme"/>
    <property type="match status" value="1"/>
</dbReference>
<dbReference type="GO" id="GO:0030170">
    <property type="term" value="F:pyridoxal phosphate binding"/>
    <property type="evidence" value="ECO:0007669"/>
    <property type="project" value="UniProtKB-UniRule"/>
</dbReference>
<accession>A0A653A8U1</accession>
<evidence type="ECO:0000259" key="5">
    <source>
        <dbReference type="Pfam" id="PF01168"/>
    </source>
</evidence>
<dbReference type="Pfam" id="PF01168">
    <property type="entry name" value="Ala_racemase_N"/>
    <property type="match status" value="1"/>
</dbReference>
<evidence type="ECO:0000256" key="1">
    <source>
        <dbReference type="ARBA" id="ARBA00022898"/>
    </source>
</evidence>
<dbReference type="PIRSF" id="PIRSF004848">
    <property type="entry name" value="YBL036c_PLPDEIII"/>
    <property type="match status" value="1"/>
</dbReference>
<dbReference type="EMBL" id="UPXX01000027">
    <property type="protein sequence ID" value="VBB44384.1"/>
    <property type="molecule type" value="Genomic_DNA"/>
</dbReference>
<feature type="domain" description="Alanine racemase N-terminal" evidence="5">
    <location>
        <begin position="2"/>
        <end position="216"/>
    </location>
</feature>
<protein>
    <recommendedName>
        <fullName evidence="2">Pyridoxal phosphate homeostasis protein</fullName>
        <shortName evidence="2">PLP homeostasis protein</shortName>
    </recommendedName>
</protein>
<proteinExistence type="inferred from homology"/>
<dbReference type="InterPro" id="IPR001608">
    <property type="entry name" value="Ala_racemase_N"/>
</dbReference>
<evidence type="ECO:0000256" key="4">
    <source>
        <dbReference type="RuleBase" id="RU004514"/>
    </source>
</evidence>
<reference evidence="6" key="1">
    <citation type="submission" date="2018-07" db="EMBL/GenBank/DDBJ databases">
        <authorList>
            <consortium name="Genoscope - CEA"/>
            <person name="William W."/>
        </authorList>
    </citation>
    <scope>NUCLEOTIDE SEQUENCE</scope>
    <source>
        <strain evidence="6">IK1</strain>
    </source>
</reference>
<evidence type="ECO:0000256" key="3">
    <source>
        <dbReference type="PIRSR" id="PIRSR004848-1"/>
    </source>
</evidence>
<dbReference type="HAMAP" id="MF_02087">
    <property type="entry name" value="PLP_homeostasis"/>
    <property type="match status" value="1"/>
</dbReference>
<dbReference type="PANTHER" id="PTHR10146:SF14">
    <property type="entry name" value="PYRIDOXAL PHOSPHATE HOMEOSTASIS PROTEIN"/>
    <property type="match status" value="1"/>
</dbReference>
<dbReference type="AlphaFoldDB" id="A0A653A8U1"/>
<dbReference type="PANTHER" id="PTHR10146">
    <property type="entry name" value="PROLINE SYNTHETASE CO-TRANSCRIBED BACTERIAL HOMOLOG PROTEIN"/>
    <property type="match status" value="1"/>
</dbReference>
<organism evidence="6">
    <name type="scientific">Uncultured Desulfatiglans sp</name>
    <dbReference type="NCBI Taxonomy" id="1748965"/>
    <lineage>
        <taxon>Bacteria</taxon>
        <taxon>Pseudomonadati</taxon>
        <taxon>Thermodesulfobacteriota</taxon>
        <taxon>Desulfobacteria</taxon>
        <taxon>Desulfatiglandales</taxon>
        <taxon>Desulfatiglandaceae</taxon>
        <taxon>Desulfatiglans</taxon>
        <taxon>environmental samples</taxon>
    </lineage>
</organism>
<dbReference type="SUPFAM" id="SSF51419">
    <property type="entry name" value="PLP-binding barrel"/>
    <property type="match status" value="1"/>
</dbReference>
<evidence type="ECO:0000313" key="6">
    <source>
        <dbReference type="EMBL" id="VBB44384.1"/>
    </source>
</evidence>
<comment type="similarity">
    <text evidence="2 4">Belongs to the pyridoxal phosphate-binding protein YggS/PROSC family.</text>
</comment>
<dbReference type="FunFam" id="3.20.20.10:FF:000018">
    <property type="entry name" value="Pyridoxal phosphate homeostasis protein"/>
    <property type="match status" value="1"/>
</dbReference>
<sequence length="222" mass="24616">MIQENVKRILSELPPDVMLVGAAKTRTPAEVLDAVSAGLAIVGENYVQEAERARETVGDRVKWHLIGHLQSNKAKKAVKLFDMIETLDSLNLAQAVDRAAEKEGKVMPVLIEINSGEEPQKHGVLPGEALELIRGLADFPHIRVMGLMTMGPLLDDPESLRPYFKRTRELFEQIRSLSIPHVEMRYLSMGMSDSYRVAIEEGANLVRIGTALFGERSSCNKA</sequence>
<keyword evidence="1 2" id="KW-0663">Pyridoxal phosphate</keyword>
<dbReference type="InterPro" id="IPR029066">
    <property type="entry name" value="PLP-binding_barrel"/>
</dbReference>